<dbReference type="EMBL" id="QHJQ01000002">
    <property type="protein sequence ID" value="PXA05047.1"/>
    <property type="molecule type" value="Genomic_DNA"/>
</dbReference>
<keyword evidence="1" id="KW-0346">Stress response</keyword>
<evidence type="ECO:0000259" key="5">
    <source>
        <dbReference type="Pfam" id="PF01965"/>
    </source>
</evidence>
<accession>A0A317ZLJ6</accession>
<feature type="chain" id="PRO_5016270159" evidence="4">
    <location>
        <begin position="21"/>
        <end position="243"/>
    </location>
</feature>
<dbReference type="SUPFAM" id="SSF52317">
    <property type="entry name" value="Class I glutamine amidotransferase-like"/>
    <property type="match status" value="1"/>
</dbReference>
<dbReference type="InterPro" id="IPR002818">
    <property type="entry name" value="DJ-1/PfpI"/>
</dbReference>
<comment type="caution">
    <text evidence="6">The sequence shown here is derived from an EMBL/GenBank/DDBJ whole genome shotgun (WGS) entry which is preliminary data.</text>
</comment>
<feature type="signal peptide" evidence="4">
    <location>
        <begin position="1"/>
        <end position="20"/>
    </location>
</feature>
<evidence type="ECO:0000313" key="6">
    <source>
        <dbReference type="EMBL" id="PXA05047.1"/>
    </source>
</evidence>
<dbReference type="GO" id="GO:0019243">
    <property type="term" value="P:methylglyoxal catabolic process to D-lactate via S-lactoyl-glutathione"/>
    <property type="evidence" value="ECO:0007669"/>
    <property type="project" value="TreeGrafter"/>
</dbReference>
<evidence type="ECO:0000256" key="4">
    <source>
        <dbReference type="SAM" id="SignalP"/>
    </source>
</evidence>
<evidence type="ECO:0000313" key="7">
    <source>
        <dbReference type="Proteomes" id="UP000247099"/>
    </source>
</evidence>
<dbReference type="GO" id="GO:0016740">
    <property type="term" value="F:transferase activity"/>
    <property type="evidence" value="ECO:0007669"/>
    <property type="project" value="UniProtKB-KW"/>
</dbReference>
<dbReference type="CDD" id="cd03141">
    <property type="entry name" value="GATase1_Hsp31_like"/>
    <property type="match status" value="1"/>
</dbReference>
<sequence>MKALILRVISLLSIAASATAAQPILIVVTNHDRIGDTNTPTGYYLSEVAHPWHVFTEAGYEVEFASPKGGFAPMDPKSFDLEDPINKAFWHNLDAVQGVVHTHDLGKLDPEAYAAIFFAGGHGTMWDFPKSNKVRKSIARHYKNGGIIGAVCHGPAALVGVKLDGVPLVKGKKVAAFTNEEEAAVQLTDAMPFLLESKLRELGAEFVEADNFKNKVAVSERLVTGQNPASATDTARAILKLLD</sequence>
<evidence type="ECO:0000256" key="1">
    <source>
        <dbReference type="ARBA" id="ARBA00023016"/>
    </source>
</evidence>
<dbReference type="PANTHER" id="PTHR48094">
    <property type="entry name" value="PROTEIN/NUCLEIC ACID DEGLYCASE DJ-1-RELATED"/>
    <property type="match status" value="1"/>
</dbReference>
<dbReference type="Gene3D" id="3.40.50.880">
    <property type="match status" value="1"/>
</dbReference>
<dbReference type="FunCoup" id="A0A317ZLJ6">
    <property type="interactions" value="153"/>
</dbReference>
<organism evidence="6 7">
    <name type="scientific">Coraliomargarita sinensis</name>
    <dbReference type="NCBI Taxonomy" id="2174842"/>
    <lineage>
        <taxon>Bacteria</taxon>
        <taxon>Pseudomonadati</taxon>
        <taxon>Verrucomicrobiota</taxon>
        <taxon>Opitutia</taxon>
        <taxon>Puniceicoccales</taxon>
        <taxon>Coraliomargaritaceae</taxon>
        <taxon>Coraliomargarita</taxon>
    </lineage>
</organism>
<dbReference type="Pfam" id="PF01965">
    <property type="entry name" value="DJ-1_PfpI"/>
    <property type="match status" value="1"/>
</dbReference>
<evidence type="ECO:0000256" key="2">
    <source>
        <dbReference type="ARBA" id="ARBA00023239"/>
    </source>
</evidence>
<name>A0A317ZLJ6_9BACT</name>
<proteinExistence type="inferred from homology"/>
<keyword evidence="6" id="KW-0808">Transferase</keyword>
<dbReference type="GO" id="GO:0019172">
    <property type="term" value="F:glyoxalase III activity"/>
    <property type="evidence" value="ECO:0007669"/>
    <property type="project" value="TreeGrafter"/>
</dbReference>
<dbReference type="OrthoDB" id="9800516at2"/>
<keyword evidence="7" id="KW-1185">Reference proteome</keyword>
<dbReference type="PANTHER" id="PTHR48094:SF11">
    <property type="entry name" value="GLUTATHIONE-INDEPENDENT GLYOXALASE HSP31-RELATED"/>
    <property type="match status" value="1"/>
</dbReference>
<comment type="similarity">
    <text evidence="3">Belongs to the peptidase C56 family. HSP31-like subfamily.</text>
</comment>
<dbReference type="AlphaFoldDB" id="A0A317ZLJ6"/>
<reference evidence="6 7" key="1">
    <citation type="submission" date="2018-05" db="EMBL/GenBank/DDBJ databases">
        <title>Coraliomargarita sinensis sp. nov., isolated from a marine solar saltern.</title>
        <authorList>
            <person name="Zhou L.Y."/>
        </authorList>
    </citation>
    <scope>NUCLEOTIDE SEQUENCE [LARGE SCALE GENOMIC DNA]</scope>
    <source>
        <strain evidence="6 7">WN38</strain>
    </source>
</reference>
<evidence type="ECO:0000256" key="3">
    <source>
        <dbReference type="ARBA" id="ARBA00038493"/>
    </source>
</evidence>
<dbReference type="InParanoid" id="A0A317ZLJ6"/>
<dbReference type="InterPro" id="IPR050325">
    <property type="entry name" value="Prot/Nucl_acid_deglycase"/>
</dbReference>
<feature type="domain" description="DJ-1/PfpI" evidence="5">
    <location>
        <begin position="45"/>
        <end position="240"/>
    </location>
</feature>
<dbReference type="RefSeq" id="WP_110130048.1">
    <property type="nucleotide sequence ID" value="NZ_QHJQ01000002.1"/>
</dbReference>
<dbReference type="InterPro" id="IPR029062">
    <property type="entry name" value="Class_I_gatase-like"/>
</dbReference>
<keyword evidence="2" id="KW-0456">Lyase</keyword>
<keyword evidence="6" id="KW-0315">Glutamine amidotransferase</keyword>
<protein>
    <submittedName>
        <fullName evidence="6">Type 1 glutamine amidotransferase domain-containing protein</fullName>
    </submittedName>
</protein>
<dbReference type="Proteomes" id="UP000247099">
    <property type="component" value="Unassembled WGS sequence"/>
</dbReference>
<keyword evidence="4" id="KW-0732">Signal</keyword>
<gene>
    <name evidence="6" type="ORF">DDZ13_03525</name>
</gene>
<dbReference type="GO" id="GO:0005737">
    <property type="term" value="C:cytoplasm"/>
    <property type="evidence" value="ECO:0007669"/>
    <property type="project" value="TreeGrafter"/>
</dbReference>